<feature type="region of interest" description="Disordered" evidence="2">
    <location>
        <begin position="296"/>
        <end position="437"/>
    </location>
</feature>
<feature type="region of interest" description="Disordered" evidence="2">
    <location>
        <begin position="984"/>
        <end position="1068"/>
    </location>
</feature>
<feature type="compositionally biased region" description="Polar residues" evidence="2">
    <location>
        <begin position="270"/>
        <end position="282"/>
    </location>
</feature>
<feature type="compositionally biased region" description="Basic and acidic residues" evidence="2">
    <location>
        <begin position="383"/>
        <end position="437"/>
    </location>
</feature>
<evidence type="ECO:0000313" key="3">
    <source>
        <dbReference type="Ensembl" id="ENSEBUP00000009865.1"/>
    </source>
</evidence>
<feature type="region of interest" description="Disordered" evidence="2">
    <location>
        <begin position="126"/>
        <end position="162"/>
    </location>
</feature>
<feature type="compositionally biased region" description="Polar residues" evidence="2">
    <location>
        <begin position="997"/>
        <end position="1017"/>
    </location>
</feature>
<dbReference type="GO" id="GO:0008017">
    <property type="term" value="F:microtubule binding"/>
    <property type="evidence" value="ECO:0007669"/>
    <property type="project" value="InterPro"/>
</dbReference>
<feature type="region of interest" description="Disordered" evidence="2">
    <location>
        <begin position="1101"/>
        <end position="1127"/>
    </location>
</feature>
<feature type="region of interest" description="Disordered" evidence="2">
    <location>
        <begin position="261"/>
        <end position="284"/>
    </location>
</feature>
<dbReference type="GeneTree" id="ENSGT00940000155130"/>
<reference evidence="3" key="2">
    <citation type="submission" date="2025-09" db="UniProtKB">
        <authorList>
            <consortium name="Ensembl"/>
        </authorList>
    </citation>
    <scope>IDENTIFICATION</scope>
</reference>
<dbReference type="GO" id="GO:0034453">
    <property type="term" value="P:microtubule anchoring"/>
    <property type="evidence" value="ECO:0007669"/>
    <property type="project" value="InterPro"/>
</dbReference>
<proteinExistence type="predicted"/>
<sequence length="1302" mass="141891">MLARKTLLSCEGYQRPQTFKFQNAQPPMVENCLCENRIPQKMSACNGLSLPSGHGEQNEAALDLSDLTTEGHIFARRIHPDPSLSVSLEEMDVPIDSTPSKLAALKTPTPKGRGCLELLRERIREQQQQLDREQRRSEEAEGRPCSAISCTKEPSDHHLKPSSSIIVSPKIRKVAAAPKAPVYKGFSSVETRIRAPDGKVYREKGFVNLDLACTAGKKPEHGNAVMLGSVDRTLSERGQQPVRTKPVRKVCKLLGSTITASGPPTKAPLVTTQAKAPVTSTSRWRDGQRLARAILGPAPKQGSPTQLASLAPHHQPDAGKLALKISPPGSKRKAEEREMTTEQSSSGKRERRCRSQEPGNHSLALARPTGNKQHLKCPSSRKCKTEDRQQQNEPRQRSRSYDKAAVRRYMERRLQQRRREAAEEREGQRHAAEAQQQRLHDLYTRQRQAVVKDANAERKSTVEPAVSTAMPNIVGAREKLKSDSISTLTSSVDSSGAAMFLSNLLGSCAPASSPSSSRPSSMDVSSTMTEVPVQDSVPELPTAPECFPRPEGLASSFTEPEKVSNGDKQIQNNEATDHIDAQQLASYRDKLARIRNIKVAAEVLADRIESDTKKLARIGFGPGSTTPTNNCAFVDCGFKMNRAAQPTAPNSVLKAHTECTRLAVANFDNTVPPHVENLSARDTPAFRGSFCHSELQGYSHLSHEELPGSGPWQSVPCQSPGCNIASEAAAAVTSELADPQHYCATTCLPSEALNLNSTEKLHMVVNGGDSCLSEDRSDSSISEGTLLSEGELEDFESLATASSPTSSAVQHREAWNAQVLLSRVEKPDVSKADALPRRLYPREQRVASVNWPLPNSTPLLPTLKKPADFWQDVRRGSPNSVIEIFSRRHLQNGTGFFFAPSMIESEARSSTKAGKSAATSPRYSEAFTSASFDSPKFSQLPSVSQTHTVTTSSSDEFEAIVSRPSATHASSSLSVPMSLKVSRLQSPLPGSPDFVATESSQSSQDEGVKAKSTNGSRSLIREEPVTSDADTLQELQSQSLDSPQGSSVQLSSHVQPTGEHSDLEGETNLNRNEDTLKSDEYCASNVSSSWAHNAHLPVLSAEDRRQKSPSSPDQSQSVSRPLEASVDGAAVTPPELSVAHHQKHTSLSKNPPWALAQRLAVELSYLQSLDHASLMLSGVEKSRAVGLAQMEAVTLAQHLRARQEQHERDLAQLRLKAEVESMEAEKQLLKMQREAEAERETGPARCLGTSCNVKATLDQREEGACCADSATYLQSEVAKQEGFATGEASWRKEFHQNMECRC</sequence>
<feature type="region of interest" description="Disordered" evidence="2">
    <location>
        <begin position="508"/>
        <end position="529"/>
    </location>
</feature>
<feature type="compositionally biased region" description="Basic residues" evidence="2">
    <location>
        <begin position="373"/>
        <end position="382"/>
    </location>
</feature>
<dbReference type="Proteomes" id="UP000694388">
    <property type="component" value="Unplaced"/>
</dbReference>
<reference evidence="3" key="1">
    <citation type="submission" date="2025-08" db="UniProtKB">
        <authorList>
            <consortium name="Ensembl"/>
        </authorList>
    </citation>
    <scope>IDENTIFICATION</scope>
</reference>
<evidence type="ECO:0000256" key="2">
    <source>
        <dbReference type="SAM" id="MobiDB-lite"/>
    </source>
</evidence>
<feature type="compositionally biased region" description="Low complexity" evidence="2">
    <location>
        <begin position="508"/>
        <end position="526"/>
    </location>
</feature>
<protein>
    <submittedName>
        <fullName evidence="3">Uncharacterized protein</fullName>
    </submittedName>
</protein>
<dbReference type="Ensembl" id="ENSEBUT00000010397.1">
    <property type="protein sequence ID" value="ENSEBUP00000009865.1"/>
    <property type="gene ID" value="ENSEBUG00000006337.1"/>
</dbReference>
<dbReference type="PANTHER" id="PTHR13958">
    <property type="entry name" value="CENTROSOME-ASSOCIATED PROTEIN 350"/>
    <property type="match status" value="1"/>
</dbReference>
<dbReference type="GO" id="GO:0005813">
    <property type="term" value="C:centrosome"/>
    <property type="evidence" value="ECO:0007669"/>
    <property type="project" value="InterPro"/>
</dbReference>
<name>A0A8C4Q4E3_EPTBU</name>
<keyword evidence="4" id="KW-1185">Reference proteome</keyword>
<accession>A0A8C4Q4E3</accession>
<dbReference type="InterPro" id="IPR028750">
    <property type="entry name" value="CEP350/CC187"/>
</dbReference>
<evidence type="ECO:0000256" key="1">
    <source>
        <dbReference type="SAM" id="Coils"/>
    </source>
</evidence>
<feature type="compositionally biased region" description="Polar residues" evidence="2">
    <location>
        <begin position="1028"/>
        <end position="1055"/>
    </location>
</feature>
<keyword evidence="1" id="KW-0175">Coiled coil</keyword>
<evidence type="ECO:0000313" key="4">
    <source>
        <dbReference type="Proteomes" id="UP000694388"/>
    </source>
</evidence>
<feature type="coiled-coil region" evidence="1">
    <location>
        <begin position="1196"/>
        <end position="1241"/>
    </location>
</feature>
<organism evidence="3 4">
    <name type="scientific">Eptatretus burgeri</name>
    <name type="common">Inshore hagfish</name>
    <dbReference type="NCBI Taxonomy" id="7764"/>
    <lineage>
        <taxon>Eukaryota</taxon>
        <taxon>Metazoa</taxon>
        <taxon>Chordata</taxon>
        <taxon>Craniata</taxon>
        <taxon>Vertebrata</taxon>
        <taxon>Cyclostomata</taxon>
        <taxon>Myxini</taxon>
        <taxon>Myxiniformes</taxon>
        <taxon>Myxinidae</taxon>
        <taxon>Eptatretinae</taxon>
        <taxon>Eptatretus</taxon>
    </lineage>
</organism>
<feature type="compositionally biased region" description="Low complexity" evidence="2">
    <location>
        <begin position="1108"/>
        <end position="1121"/>
    </location>
</feature>
<dbReference type="PANTHER" id="PTHR13958:SF3">
    <property type="entry name" value="CAP-GLY DOMAIN-CONTAINING PROTEIN-RELATED"/>
    <property type="match status" value="1"/>
</dbReference>
<feature type="compositionally biased region" description="Basic and acidic residues" evidence="2">
    <location>
        <begin position="126"/>
        <end position="142"/>
    </location>
</feature>